<accession>A0A5P9QBL9</accession>
<dbReference type="EMBL" id="CP045529">
    <property type="protein sequence ID" value="QFU97845.1"/>
    <property type="molecule type" value="Genomic_DNA"/>
</dbReference>
<feature type="region of interest" description="Disordered" evidence="1">
    <location>
        <begin position="1"/>
        <end position="68"/>
    </location>
</feature>
<feature type="compositionally biased region" description="Low complexity" evidence="1">
    <location>
        <begin position="7"/>
        <end position="32"/>
    </location>
</feature>
<feature type="compositionally biased region" description="Polar residues" evidence="1">
    <location>
        <begin position="33"/>
        <end position="52"/>
    </location>
</feature>
<dbReference type="RefSeq" id="WP_322619639.1">
    <property type="nucleotide sequence ID" value="NZ_BAABIH010000012.1"/>
</dbReference>
<dbReference type="AlphaFoldDB" id="A0A5P9QBL9"/>
<protein>
    <submittedName>
        <fullName evidence="2">Uncharacterized protein</fullName>
    </submittedName>
</protein>
<evidence type="ECO:0000313" key="2">
    <source>
        <dbReference type="EMBL" id="QFU97845.1"/>
    </source>
</evidence>
<dbReference type="KEGG" id="lxl:KDY119_01351"/>
<reference evidence="2 3" key="1">
    <citation type="submission" date="2019-10" db="EMBL/GenBank/DDBJ databases">
        <title>Genome sequence of Luteimicrobium xylanilyticum HY-24.</title>
        <authorList>
            <person name="Kim D.Y."/>
            <person name="Park H.-Y."/>
        </authorList>
    </citation>
    <scope>NUCLEOTIDE SEQUENCE [LARGE SCALE GENOMIC DNA]</scope>
    <source>
        <strain evidence="2 3">HY-24</strain>
    </source>
</reference>
<evidence type="ECO:0000256" key="1">
    <source>
        <dbReference type="SAM" id="MobiDB-lite"/>
    </source>
</evidence>
<name>A0A5P9QBL9_9MICO</name>
<keyword evidence="3" id="KW-1185">Reference proteome</keyword>
<organism evidence="2 3">
    <name type="scientific">Luteimicrobium xylanilyticum</name>
    <dbReference type="NCBI Taxonomy" id="1133546"/>
    <lineage>
        <taxon>Bacteria</taxon>
        <taxon>Bacillati</taxon>
        <taxon>Actinomycetota</taxon>
        <taxon>Actinomycetes</taxon>
        <taxon>Micrococcales</taxon>
        <taxon>Luteimicrobium</taxon>
    </lineage>
</organism>
<gene>
    <name evidence="2" type="ORF">KDY119_01351</name>
</gene>
<dbReference type="Proteomes" id="UP000326702">
    <property type="component" value="Chromosome"/>
</dbReference>
<evidence type="ECO:0000313" key="3">
    <source>
        <dbReference type="Proteomes" id="UP000326702"/>
    </source>
</evidence>
<sequence length="68" mass="7010">MAHRTTKTTMGTTFATVTTRFTTTAPVTPRRTSANTAHRPTLASATASTESPCPSAGKVAPSVDITST</sequence>
<proteinExistence type="predicted"/>